<dbReference type="EMBL" id="SEWF01000044">
    <property type="protein sequence ID" value="RYU93477.1"/>
    <property type="molecule type" value="Genomic_DNA"/>
</dbReference>
<evidence type="ECO:0000313" key="1">
    <source>
        <dbReference type="EMBL" id="RYU93477.1"/>
    </source>
</evidence>
<name>A0A4Q5LVE6_9BACT</name>
<proteinExistence type="predicted"/>
<sequence length="144" mass="17119">MDQVLIKPRVKSKRHLKGLWKYEFPSLIYLIFELFETYTDGRKEIFEIQLLLDEIGYRNLKDIPADEVESIRALIKEKLPEWKMFDDPEFVTYQLMAAIRNKDILVIVDDTVIDDIHQPFPIHSNSIITFFNNQLLNQITFTTL</sequence>
<reference evidence="1 2" key="1">
    <citation type="submission" date="2019-02" db="EMBL/GenBank/DDBJ databases">
        <title>Bacterial novel species Emticicia sp. 17J42-9 isolated from soil.</title>
        <authorList>
            <person name="Jung H.-Y."/>
        </authorList>
    </citation>
    <scope>NUCLEOTIDE SEQUENCE [LARGE SCALE GENOMIC DNA]</scope>
    <source>
        <strain evidence="1 2">17J42-9</strain>
    </source>
</reference>
<organism evidence="1 2">
    <name type="scientific">Emticicia agri</name>
    <dbReference type="NCBI Taxonomy" id="2492393"/>
    <lineage>
        <taxon>Bacteria</taxon>
        <taxon>Pseudomonadati</taxon>
        <taxon>Bacteroidota</taxon>
        <taxon>Cytophagia</taxon>
        <taxon>Cytophagales</taxon>
        <taxon>Leadbetterellaceae</taxon>
        <taxon>Emticicia</taxon>
    </lineage>
</organism>
<dbReference type="AlphaFoldDB" id="A0A4Q5LVE6"/>
<dbReference type="RefSeq" id="WP_130023391.1">
    <property type="nucleotide sequence ID" value="NZ_SEWF01000044.1"/>
</dbReference>
<accession>A0A4Q5LVE6</accession>
<gene>
    <name evidence="1" type="ORF">EWM59_21890</name>
</gene>
<keyword evidence="2" id="KW-1185">Reference proteome</keyword>
<dbReference type="Proteomes" id="UP000293162">
    <property type="component" value="Unassembled WGS sequence"/>
</dbReference>
<dbReference type="OrthoDB" id="1525350at2"/>
<comment type="caution">
    <text evidence="1">The sequence shown here is derived from an EMBL/GenBank/DDBJ whole genome shotgun (WGS) entry which is preliminary data.</text>
</comment>
<evidence type="ECO:0000313" key="2">
    <source>
        <dbReference type="Proteomes" id="UP000293162"/>
    </source>
</evidence>
<protein>
    <submittedName>
        <fullName evidence="1">Uncharacterized protein</fullName>
    </submittedName>
</protein>